<reference evidence="3" key="1">
    <citation type="submission" date="2020-08" db="EMBL/GenBank/DDBJ databases">
        <title>Multicomponent nature underlies the extraordinary mechanical properties of spider dragline silk.</title>
        <authorList>
            <person name="Kono N."/>
            <person name="Nakamura H."/>
            <person name="Mori M."/>
            <person name="Yoshida Y."/>
            <person name="Ohtoshi R."/>
            <person name="Malay A.D."/>
            <person name="Moran D.A.P."/>
            <person name="Tomita M."/>
            <person name="Numata K."/>
            <person name="Arakawa K."/>
        </authorList>
    </citation>
    <scope>NUCLEOTIDE SEQUENCE</scope>
</reference>
<evidence type="ECO:0000313" key="3">
    <source>
        <dbReference type="EMBL" id="GFY44555.1"/>
    </source>
</evidence>
<organism evidence="3 4">
    <name type="scientific">Trichonephila inaurata madagascariensis</name>
    <dbReference type="NCBI Taxonomy" id="2747483"/>
    <lineage>
        <taxon>Eukaryota</taxon>
        <taxon>Metazoa</taxon>
        <taxon>Ecdysozoa</taxon>
        <taxon>Arthropoda</taxon>
        <taxon>Chelicerata</taxon>
        <taxon>Arachnida</taxon>
        <taxon>Araneae</taxon>
        <taxon>Araneomorphae</taxon>
        <taxon>Entelegynae</taxon>
        <taxon>Araneoidea</taxon>
        <taxon>Nephilidae</taxon>
        <taxon>Trichonephila</taxon>
        <taxon>Trichonephila inaurata</taxon>
    </lineage>
</organism>
<dbReference type="Pfam" id="PF13855">
    <property type="entry name" value="LRR_8"/>
    <property type="match status" value="2"/>
</dbReference>
<dbReference type="AlphaFoldDB" id="A0A8X6X0B1"/>
<sequence length="243" mass="27966">MLMKFILTNQPDLIFSNFLPDSLEWLKLGVNRLEEIPAQPLKNLSRLRQLDLRGNNISKVKEDDFLPYGKNLKFIYLQNNWLTSIDPIAFVSLDSLEWLHLQSNQLNTFPYETYSPVLNTLQVFDIHGKITPSRTQNRVAGGDTEQKGKIVKFPPAHQMRDTRGVSKHALSRDSQRPAHLCSQGFHNLRRHLCSIVLISSLVYSFLTFEYSRVILACSSQEHIDRSLHFFDMCATESGNEIMS</sequence>
<evidence type="ECO:0000313" key="4">
    <source>
        <dbReference type="Proteomes" id="UP000886998"/>
    </source>
</evidence>
<keyword evidence="2" id="KW-0677">Repeat</keyword>
<keyword evidence="4" id="KW-1185">Reference proteome</keyword>
<dbReference type="Proteomes" id="UP000886998">
    <property type="component" value="Unassembled WGS sequence"/>
</dbReference>
<keyword evidence="1" id="KW-0433">Leucine-rich repeat</keyword>
<proteinExistence type="predicted"/>
<evidence type="ECO:0000256" key="1">
    <source>
        <dbReference type="ARBA" id="ARBA00022614"/>
    </source>
</evidence>
<dbReference type="OrthoDB" id="6413701at2759"/>
<dbReference type="SUPFAM" id="SSF52058">
    <property type="entry name" value="L domain-like"/>
    <property type="match status" value="1"/>
</dbReference>
<evidence type="ECO:0000256" key="2">
    <source>
        <dbReference type="ARBA" id="ARBA00022737"/>
    </source>
</evidence>
<dbReference type="PANTHER" id="PTHR24366">
    <property type="entry name" value="IG(IMMUNOGLOBULIN) AND LRR(LEUCINE RICH REPEAT) DOMAINS"/>
    <property type="match status" value="1"/>
</dbReference>
<dbReference type="PROSITE" id="PS51450">
    <property type="entry name" value="LRR"/>
    <property type="match status" value="2"/>
</dbReference>
<dbReference type="InterPro" id="IPR003591">
    <property type="entry name" value="Leu-rich_rpt_typical-subtyp"/>
</dbReference>
<accession>A0A8X6X0B1</accession>
<dbReference type="InterPro" id="IPR001611">
    <property type="entry name" value="Leu-rich_rpt"/>
</dbReference>
<dbReference type="EMBL" id="BMAV01004284">
    <property type="protein sequence ID" value="GFY44555.1"/>
    <property type="molecule type" value="Genomic_DNA"/>
</dbReference>
<protein>
    <submittedName>
        <fullName evidence="3">Uncharacterized protein</fullName>
    </submittedName>
</protein>
<dbReference type="SMART" id="SM00369">
    <property type="entry name" value="LRR_TYP"/>
    <property type="match status" value="3"/>
</dbReference>
<name>A0A8X6X0B1_9ARAC</name>
<dbReference type="Gene3D" id="3.80.10.10">
    <property type="entry name" value="Ribonuclease Inhibitor"/>
    <property type="match status" value="1"/>
</dbReference>
<comment type="caution">
    <text evidence="3">The sequence shown here is derived from an EMBL/GenBank/DDBJ whole genome shotgun (WGS) entry which is preliminary data.</text>
</comment>
<dbReference type="InterPro" id="IPR032675">
    <property type="entry name" value="LRR_dom_sf"/>
</dbReference>
<gene>
    <name evidence="3" type="primary">AVEN_20721_1</name>
    <name evidence="3" type="ORF">TNIN_332841</name>
</gene>